<keyword evidence="6" id="KW-0238">DNA-binding</keyword>
<gene>
    <name evidence="12" type="ORF">TCEB3V08_LOCUS163</name>
</gene>
<proteinExistence type="predicted"/>
<evidence type="ECO:0000256" key="10">
    <source>
        <dbReference type="SAM" id="MobiDB-lite"/>
    </source>
</evidence>
<keyword evidence="3 9" id="KW-0863">Zinc-finger</keyword>
<dbReference type="GO" id="GO:0006357">
    <property type="term" value="P:regulation of transcription by RNA polymerase II"/>
    <property type="evidence" value="ECO:0007669"/>
    <property type="project" value="TreeGrafter"/>
</dbReference>
<comment type="subcellular location">
    <subcellularLocation>
        <location evidence="1">Nucleus</location>
    </subcellularLocation>
</comment>
<dbReference type="EMBL" id="OC316497">
    <property type="protein sequence ID" value="CAD7392128.1"/>
    <property type="molecule type" value="Genomic_DNA"/>
</dbReference>
<dbReference type="GO" id="GO:0008270">
    <property type="term" value="F:zinc ion binding"/>
    <property type="evidence" value="ECO:0007669"/>
    <property type="project" value="UniProtKB-KW"/>
</dbReference>
<evidence type="ECO:0000256" key="4">
    <source>
        <dbReference type="ARBA" id="ARBA00022833"/>
    </source>
</evidence>
<feature type="domain" description="C2H2-type" evidence="11">
    <location>
        <begin position="125"/>
        <end position="155"/>
    </location>
</feature>
<protein>
    <recommendedName>
        <fullName evidence="11">C2H2-type domain-containing protein</fullName>
    </recommendedName>
</protein>
<dbReference type="GO" id="GO:0000978">
    <property type="term" value="F:RNA polymerase II cis-regulatory region sequence-specific DNA binding"/>
    <property type="evidence" value="ECO:0007669"/>
    <property type="project" value="TreeGrafter"/>
</dbReference>
<evidence type="ECO:0000256" key="5">
    <source>
        <dbReference type="ARBA" id="ARBA00023015"/>
    </source>
</evidence>
<sequence length="373" mass="41561">MHTRQYVCTGVRHDIREKNFTNMIVRTTTIPSQLPCPHCINYTASPAGDDDKGGICHELIVADTNAMSGPKGNSHVNKSSPLRRAQLSTNEGRRRSVARRSTDQYSWFGASFIATLHFHVSRLVFQCTWPSCGVATSNCTTIETHVRKVHLGPKLEDSELSDHEEEFYYTELELRPHTYSPPTMSHRDMARPPHEDPEYQKQLKLGVFRASPINIPSTGGVPWSSAATSPRDTPVPVCTQQDPGEPHQEGARRHQEVSQGVWHGASRVVVHTMQVEESLYQVWGLEGSNIGLMTLLVLLVRCDIVRDLLLELLSVAGLVFLKSRLKSSAVVLMTVERESLPDYSARDVELSDVDNDPKRAQISEEGMDSGIVA</sequence>
<evidence type="ECO:0000256" key="1">
    <source>
        <dbReference type="ARBA" id="ARBA00004123"/>
    </source>
</evidence>
<name>A0A7R9C9D3_TIMCR</name>
<evidence type="ECO:0000256" key="9">
    <source>
        <dbReference type="PROSITE-ProRule" id="PRU00042"/>
    </source>
</evidence>
<evidence type="ECO:0000256" key="2">
    <source>
        <dbReference type="ARBA" id="ARBA00022723"/>
    </source>
</evidence>
<dbReference type="GO" id="GO:0005634">
    <property type="term" value="C:nucleus"/>
    <property type="evidence" value="ECO:0007669"/>
    <property type="project" value="UniProtKB-SubCell"/>
</dbReference>
<dbReference type="AlphaFoldDB" id="A0A7R9C9D3"/>
<dbReference type="PANTHER" id="PTHR13006">
    <property type="entry name" value="PAPILLOMAVIRUS REGULATORY FACTOR PRF-1"/>
    <property type="match status" value="1"/>
</dbReference>
<keyword evidence="7" id="KW-0804">Transcription</keyword>
<evidence type="ECO:0000313" key="12">
    <source>
        <dbReference type="EMBL" id="CAD7392128.1"/>
    </source>
</evidence>
<dbReference type="PROSITE" id="PS50157">
    <property type="entry name" value="ZINC_FINGER_C2H2_2"/>
    <property type="match status" value="1"/>
</dbReference>
<evidence type="ECO:0000256" key="6">
    <source>
        <dbReference type="ARBA" id="ARBA00023125"/>
    </source>
</evidence>
<organism evidence="12">
    <name type="scientific">Timema cristinae</name>
    <name type="common">Walking stick</name>
    <dbReference type="NCBI Taxonomy" id="61476"/>
    <lineage>
        <taxon>Eukaryota</taxon>
        <taxon>Metazoa</taxon>
        <taxon>Ecdysozoa</taxon>
        <taxon>Arthropoda</taxon>
        <taxon>Hexapoda</taxon>
        <taxon>Insecta</taxon>
        <taxon>Pterygota</taxon>
        <taxon>Neoptera</taxon>
        <taxon>Polyneoptera</taxon>
        <taxon>Phasmatodea</taxon>
        <taxon>Timematodea</taxon>
        <taxon>Timematoidea</taxon>
        <taxon>Timematidae</taxon>
        <taxon>Timema</taxon>
    </lineage>
</organism>
<keyword evidence="8" id="KW-0539">Nucleus</keyword>
<evidence type="ECO:0000256" key="8">
    <source>
        <dbReference type="ARBA" id="ARBA00023242"/>
    </source>
</evidence>
<evidence type="ECO:0000256" key="7">
    <source>
        <dbReference type="ARBA" id="ARBA00023163"/>
    </source>
</evidence>
<feature type="region of interest" description="Disordered" evidence="10">
    <location>
        <begin position="354"/>
        <end position="373"/>
    </location>
</feature>
<dbReference type="PANTHER" id="PTHR13006:SF9">
    <property type="entry name" value="GLUCOSE TRANSPORTER 4 ENHANCER FACTOR, ISOFORM G"/>
    <property type="match status" value="1"/>
</dbReference>
<accession>A0A7R9C9D3</accession>
<dbReference type="InterPro" id="IPR013087">
    <property type="entry name" value="Znf_C2H2_type"/>
</dbReference>
<keyword evidence="4" id="KW-0862">Zinc</keyword>
<dbReference type="GO" id="GO:0003700">
    <property type="term" value="F:DNA-binding transcription factor activity"/>
    <property type="evidence" value="ECO:0007669"/>
    <property type="project" value="TreeGrafter"/>
</dbReference>
<dbReference type="InterPro" id="IPR052253">
    <property type="entry name" value="CR1/CR2-DNA-binding_regulator"/>
</dbReference>
<reference evidence="12" key="1">
    <citation type="submission" date="2020-11" db="EMBL/GenBank/DDBJ databases">
        <authorList>
            <person name="Tran Van P."/>
        </authorList>
    </citation>
    <scope>NUCLEOTIDE SEQUENCE</scope>
</reference>
<keyword evidence="5" id="KW-0805">Transcription regulation</keyword>
<evidence type="ECO:0000256" key="3">
    <source>
        <dbReference type="ARBA" id="ARBA00022771"/>
    </source>
</evidence>
<evidence type="ECO:0000259" key="11">
    <source>
        <dbReference type="PROSITE" id="PS50157"/>
    </source>
</evidence>
<keyword evidence="2" id="KW-0479">Metal-binding</keyword>